<protein>
    <submittedName>
        <fullName evidence="3">Pilus assembly protein CpaB</fullName>
    </submittedName>
</protein>
<keyword evidence="4" id="KW-1185">Reference proteome</keyword>
<evidence type="ECO:0000256" key="1">
    <source>
        <dbReference type="SAM" id="MobiDB-lite"/>
    </source>
</evidence>
<feature type="signal peptide" evidence="2">
    <location>
        <begin position="1"/>
        <end position="28"/>
    </location>
</feature>
<organism evidence="3 4">
    <name type="scientific">Arthrobacter cupressi</name>
    <dbReference type="NCBI Taxonomy" id="1045773"/>
    <lineage>
        <taxon>Bacteria</taxon>
        <taxon>Bacillati</taxon>
        <taxon>Actinomycetota</taxon>
        <taxon>Actinomycetes</taxon>
        <taxon>Micrococcales</taxon>
        <taxon>Micrococcaceae</taxon>
        <taxon>Arthrobacter</taxon>
    </lineage>
</organism>
<dbReference type="CDD" id="cd11614">
    <property type="entry name" value="SAF_CpaB_FlgA_like"/>
    <property type="match status" value="1"/>
</dbReference>
<dbReference type="NCBIfam" id="TIGR03177">
    <property type="entry name" value="pilus_cpaB"/>
    <property type="match status" value="1"/>
</dbReference>
<evidence type="ECO:0000313" key="3">
    <source>
        <dbReference type="EMBL" id="SDJ41570.1"/>
    </source>
</evidence>
<dbReference type="Pfam" id="PF08666">
    <property type="entry name" value="SAF"/>
    <property type="match status" value="1"/>
</dbReference>
<feature type="compositionally biased region" description="Low complexity" evidence="1">
    <location>
        <begin position="180"/>
        <end position="197"/>
    </location>
</feature>
<evidence type="ECO:0000256" key="2">
    <source>
        <dbReference type="SAM" id="SignalP"/>
    </source>
</evidence>
<dbReference type="InterPro" id="IPR013974">
    <property type="entry name" value="SAF"/>
</dbReference>
<dbReference type="RefSeq" id="WP_084111166.1">
    <property type="nucleotide sequence ID" value="NZ_FNEI01000010.1"/>
</dbReference>
<dbReference type="Pfam" id="PF16976">
    <property type="entry name" value="RcpC"/>
    <property type="match status" value="1"/>
</dbReference>
<dbReference type="SMART" id="SM00858">
    <property type="entry name" value="SAF"/>
    <property type="match status" value="1"/>
</dbReference>
<dbReference type="InterPro" id="IPR017592">
    <property type="entry name" value="Pilus_assmbl_Flp-typ_CpaB"/>
</dbReference>
<dbReference type="InterPro" id="IPR031571">
    <property type="entry name" value="RcpC_dom"/>
</dbReference>
<dbReference type="STRING" id="1045773.SAMN05216555_110124"/>
<dbReference type="OrthoDB" id="5182178at2"/>
<feature type="region of interest" description="Disordered" evidence="1">
    <location>
        <begin position="180"/>
        <end position="203"/>
    </location>
</feature>
<evidence type="ECO:0000313" key="4">
    <source>
        <dbReference type="Proteomes" id="UP000182130"/>
    </source>
</evidence>
<keyword evidence="2" id="KW-0732">Signal</keyword>
<name>A0A1G8TLL8_9MICC</name>
<accession>A0A1G8TLL8</accession>
<feature type="chain" id="PRO_5044292361" evidence="2">
    <location>
        <begin position="29"/>
        <end position="256"/>
    </location>
</feature>
<dbReference type="EMBL" id="FNEI01000010">
    <property type="protein sequence ID" value="SDJ41570.1"/>
    <property type="molecule type" value="Genomic_DNA"/>
</dbReference>
<dbReference type="AlphaFoldDB" id="A0A1G8TLL8"/>
<reference evidence="4" key="1">
    <citation type="submission" date="2016-10" db="EMBL/GenBank/DDBJ databases">
        <authorList>
            <person name="Varghese N."/>
            <person name="Submissions S."/>
        </authorList>
    </citation>
    <scope>NUCLEOTIDE SEQUENCE [LARGE SCALE GENOMIC DNA]</scope>
    <source>
        <strain evidence="4">CGMCC 1.10783</strain>
    </source>
</reference>
<proteinExistence type="predicted"/>
<sequence length="256" mass="26304">MKSRLLAGSAAALLAVVGVILVFSYAQAADQRAVQNLTPVDVLIVKAAVPAGTPVEAMMASLATQQLPESAVPKTALHSLGDVTGKVAAVDLVPGETLLAERLVAPDELKTPGSVEVPAGLQEVSFQVEPQRVVGGRLAPGDHIGVFISQVAGKDEDKSGKTKLVIHKVLVTAIQRAPQAAASAQPTPAPSQGAPAADPQDTTLPNGSLLLTVAVSDADAAKIVFGNEFAKIWLSKEPLNAKVSGPRIIDGNEVFK</sequence>
<dbReference type="Proteomes" id="UP000182130">
    <property type="component" value="Unassembled WGS sequence"/>
</dbReference>
<gene>
    <name evidence="3" type="ORF">SAMN05216555_110124</name>
</gene>